<dbReference type="Proteomes" id="UP000004980">
    <property type="component" value="Unassembled WGS sequence"/>
</dbReference>
<evidence type="ECO:0000313" key="4">
    <source>
        <dbReference type="EMBL" id="EIM93821.1"/>
    </source>
</evidence>
<dbReference type="GO" id="GO:0006508">
    <property type="term" value="P:proteolysis"/>
    <property type="evidence" value="ECO:0007669"/>
    <property type="project" value="UniProtKB-KW"/>
</dbReference>
<comment type="caution">
    <text evidence="4">The sequence shown here is derived from an EMBL/GenBank/DDBJ whole genome shotgun (WGS) entry which is preliminary data.</text>
</comment>
<reference evidence="4 5" key="1">
    <citation type="journal article" date="2012" name="J. Bacteriol.">
        <title>Draft Genome Sequence of the Soil Bacterium Burkholderia terrae Strain BS001, Which Interacts with Fungal Surface Structures.</title>
        <authorList>
            <person name="Nazir R."/>
            <person name="Hansen M.A."/>
            <person name="Sorensen S."/>
            <person name="van Elsas J.D."/>
        </authorList>
    </citation>
    <scope>NUCLEOTIDE SEQUENCE [LARGE SCALE GENOMIC DNA]</scope>
    <source>
        <strain evidence="4 5">BS001</strain>
    </source>
</reference>
<evidence type="ECO:0000259" key="3">
    <source>
        <dbReference type="Pfam" id="PF06480"/>
    </source>
</evidence>
<keyword evidence="5" id="KW-1185">Reference proteome</keyword>
<evidence type="ECO:0000256" key="1">
    <source>
        <dbReference type="ARBA" id="ARBA00022670"/>
    </source>
</evidence>
<evidence type="ECO:0000256" key="2">
    <source>
        <dbReference type="ARBA" id="ARBA00022801"/>
    </source>
</evidence>
<dbReference type="EMBL" id="AKAU01000292">
    <property type="protein sequence ID" value="EIM93821.1"/>
    <property type="molecule type" value="Genomic_DNA"/>
</dbReference>
<dbReference type="GO" id="GO:0008233">
    <property type="term" value="F:peptidase activity"/>
    <property type="evidence" value="ECO:0007669"/>
    <property type="project" value="UniProtKB-KW"/>
</dbReference>
<dbReference type="Pfam" id="PF06480">
    <property type="entry name" value="FtsH_ext"/>
    <property type="match status" value="1"/>
</dbReference>
<accession>A0ABN0F5P7</accession>
<dbReference type="Gene3D" id="3.30.720.210">
    <property type="match status" value="1"/>
</dbReference>
<keyword evidence="4" id="KW-0131">Cell cycle</keyword>
<keyword evidence="1 4" id="KW-0645">Protease</keyword>
<dbReference type="GO" id="GO:0051301">
    <property type="term" value="P:cell division"/>
    <property type="evidence" value="ECO:0007669"/>
    <property type="project" value="UniProtKB-KW"/>
</dbReference>
<keyword evidence="2" id="KW-0378">Hydrolase</keyword>
<sequence>MMPRESVTTLVYSNFVSHVDGGDVDEVMIAGSTVTSKLTDGTSFRTIVSDEHDMIDSLLKHRVRVAVAAVNGSSESN</sequence>
<feature type="domain" description="Peptidase M41 FtsH extracellular" evidence="3">
    <location>
        <begin position="3"/>
        <end position="66"/>
    </location>
</feature>
<keyword evidence="4" id="KW-0132">Cell division</keyword>
<protein>
    <submittedName>
        <fullName evidence="4">Cell division protease FtsH</fullName>
    </submittedName>
</protein>
<organism evidence="4 5">
    <name type="scientific">Paraburkholderia hospita</name>
    <dbReference type="NCBI Taxonomy" id="169430"/>
    <lineage>
        <taxon>Bacteria</taxon>
        <taxon>Pseudomonadati</taxon>
        <taxon>Pseudomonadota</taxon>
        <taxon>Betaproteobacteria</taxon>
        <taxon>Burkholderiales</taxon>
        <taxon>Burkholderiaceae</taxon>
        <taxon>Paraburkholderia</taxon>
    </lineage>
</organism>
<proteinExistence type="predicted"/>
<evidence type="ECO:0000313" key="5">
    <source>
        <dbReference type="Proteomes" id="UP000004980"/>
    </source>
</evidence>
<name>A0ABN0F5P7_9BURK</name>
<dbReference type="InterPro" id="IPR011546">
    <property type="entry name" value="Pept_M41_FtsH_extracell"/>
</dbReference>
<gene>
    <name evidence="4" type="ORF">WQE_47304</name>
</gene>